<dbReference type="PANTHER" id="PTHR43441:SF2">
    <property type="entry name" value="FAMILY ACETYLTRANSFERASE, PUTATIVE (AFU_ORTHOLOGUE AFUA_7G00850)-RELATED"/>
    <property type="match status" value="1"/>
</dbReference>
<reference evidence="3 4" key="1">
    <citation type="journal article" date="2020" name="Microbiol. Resour. Announc.">
        <title>Draft Genome Sequence of a Cladosporium Species Isolated from the Mesophotic Ascidian Didemnum maculosum.</title>
        <authorList>
            <person name="Gioti A."/>
            <person name="Siaperas R."/>
            <person name="Nikolaivits E."/>
            <person name="Le Goff G."/>
            <person name="Ouazzani J."/>
            <person name="Kotoulas G."/>
            <person name="Topakas E."/>
        </authorList>
    </citation>
    <scope>NUCLEOTIDE SEQUENCE [LARGE SCALE GENOMIC DNA]</scope>
    <source>
        <strain evidence="3 4">TM138-S3</strain>
    </source>
</reference>
<gene>
    <name evidence="3" type="ORF">WHR41_06458</name>
</gene>
<dbReference type="Pfam" id="PF13302">
    <property type="entry name" value="Acetyltransf_3"/>
    <property type="match status" value="1"/>
</dbReference>
<evidence type="ECO:0000256" key="1">
    <source>
        <dbReference type="SAM" id="MobiDB-lite"/>
    </source>
</evidence>
<dbReference type="PANTHER" id="PTHR43441">
    <property type="entry name" value="RIBOSOMAL-PROTEIN-SERINE ACETYLTRANSFERASE"/>
    <property type="match status" value="1"/>
</dbReference>
<dbReference type="SUPFAM" id="SSF55729">
    <property type="entry name" value="Acyl-CoA N-acyltransferases (Nat)"/>
    <property type="match status" value="1"/>
</dbReference>
<dbReference type="EMBL" id="JAAQHG020000021">
    <property type="protein sequence ID" value="KAL1585074.1"/>
    <property type="molecule type" value="Genomic_DNA"/>
</dbReference>
<feature type="region of interest" description="Disordered" evidence="1">
    <location>
        <begin position="1"/>
        <end position="28"/>
    </location>
</feature>
<dbReference type="Proteomes" id="UP000803884">
    <property type="component" value="Unassembled WGS sequence"/>
</dbReference>
<organism evidence="3 4">
    <name type="scientific">Cladosporium halotolerans</name>
    <dbReference type="NCBI Taxonomy" id="1052096"/>
    <lineage>
        <taxon>Eukaryota</taxon>
        <taxon>Fungi</taxon>
        <taxon>Dikarya</taxon>
        <taxon>Ascomycota</taxon>
        <taxon>Pezizomycotina</taxon>
        <taxon>Dothideomycetes</taxon>
        <taxon>Dothideomycetidae</taxon>
        <taxon>Cladosporiales</taxon>
        <taxon>Cladosporiaceae</taxon>
        <taxon>Cladosporium</taxon>
    </lineage>
</organism>
<dbReference type="InterPro" id="IPR016181">
    <property type="entry name" value="Acyl_CoA_acyltransferase"/>
</dbReference>
<proteinExistence type="predicted"/>
<evidence type="ECO:0000313" key="3">
    <source>
        <dbReference type="EMBL" id="KAL1585074.1"/>
    </source>
</evidence>
<comment type="caution">
    <text evidence="3">The sequence shown here is derived from an EMBL/GenBank/DDBJ whole genome shotgun (WGS) entry which is preliminary data.</text>
</comment>
<dbReference type="InterPro" id="IPR000182">
    <property type="entry name" value="GNAT_dom"/>
</dbReference>
<dbReference type="RefSeq" id="XP_069228180.1">
    <property type="nucleotide sequence ID" value="XM_069375063.1"/>
</dbReference>
<evidence type="ECO:0000313" key="4">
    <source>
        <dbReference type="Proteomes" id="UP000803884"/>
    </source>
</evidence>
<evidence type="ECO:0000259" key="2">
    <source>
        <dbReference type="PROSITE" id="PS51186"/>
    </source>
</evidence>
<name>A0AB34KJI6_9PEZI</name>
<dbReference type="GO" id="GO:1990189">
    <property type="term" value="F:protein N-terminal-serine acetyltransferase activity"/>
    <property type="evidence" value="ECO:0007669"/>
    <property type="project" value="TreeGrafter"/>
</dbReference>
<feature type="domain" description="N-acetyltransferase" evidence="2">
    <location>
        <begin position="30"/>
        <end position="186"/>
    </location>
</feature>
<dbReference type="AlphaFoldDB" id="A0AB34KJI6"/>
<dbReference type="FunFam" id="3.40.630.30:FF:000047">
    <property type="entry name" value="Acetyltransferase, GNAT family"/>
    <property type="match status" value="1"/>
</dbReference>
<protein>
    <recommendedName>
        <fullName evidence="2">N-acetyltransferase domain-containing protein</fullName>
    </recommendedName>
</protein>
<dbReference type="PROSITE" id="PS51186">
    <property type="entry name" value="GNAT"/>
    <property type="match status" value="1"/>
</dbReference>
<dbReference type="InterPro" id="IPR051908">
    <property type="entry name" value="Ribosomal_N-acetyltransferase"/>
</dbReference>
<accession>A0AB34KJI6</accession>
<dbReference type="GeneID" id="96007901"/>
<sequence length="238" mass="26265">MSTSPTTPIQPNPLPLHPSSPTETLPGTHITLEPLAPHHAPALYPLISGPAAAPLWTYMPSGPFADLATFQSYITQHASSPSAIFWAIRSNATGAILGHTSYLRIDSANAVVEIGNILYTPALQRTVGATEAWYLLASRAFAAGYRRLEWKCNALNAPSRRAALRYGHVFEGVFRQHMVVKGANRDTAWFSMLDGEWPREKRVIEAWMGEGNFDEEGRQMRGLGEVREAERERERGGV</sequence>
<dbReference type="Gene3D" id="3.40.630.30">
    <property type="match status" value="1"/>
</dbReference>
<feature type="region of interest" description="Disordered" evidence="1">
    <location>
        <begin position="219"/>
        <end position="238"/>
    </location>
</feature>
<dbReference type="GO" id="GO:0008999">
    <property type="term" value="F:protein-N-terminal-alanine acetyltransferase activity"/>
    <property type="evidence" value="ECO:0007669"/>
    <property type="project" value="TreeGrafter"/>
</dbReference>
<feature type="compositionally biased region" description="Pro residues" evidence="1">
    <location>
        <begin position="8"/>
        <end position="18"/>
    </location>
</feature>
<keyword evidence="4" id="KW-1185">Reference proteome</keyword>